<dbReference type="CDD" id="cd02513">
    <property type="entry name" value="CMP-NeuAc_Synthase"/>
    <property type="match status" value="1"/>
</dbReference>
<dbReference type="InterPro" id="IPR023214">
    <property type="entry name" value="HAD_sf"/>
</dbReference>
<accession>A0ABW5XIN3</accession>
<dbReference type="Proteomes" id="UP001597391">
    <property type="component" value="Unassembled WGS sequence"/>
</dbReference>
<dbReference type="EMBL" id="JBHUOP010000004">
    <property type="protein sequence ID" value="MFD2840954.1"/>
    <property type="molecule type" value="Genomic_DNA"/>
</dbReference>
<evidence type="ECO:0000256" key="4">
    <source>
        <dbReference type="ARBA" id="ARBA00005893"/>
    </source>
</evidence>
<feature type="region of interest" description="Disordered" evidence="11">
    <location>
        <begin position="409"/>
        <end position="430"/>
    </location>
</feature>
<evidence type="ECO:0000256" key="2">
    <source>
        <dbReference type="ARBA" id="ARBA00001946"/>
    </source>
</evidence>
<dbReference type="PANTHER" id="PTHR21485:SF3">
    <property type="entry name" value="N-ACYLNEURAMINATE CYTIDYLYLTRANSFERASE"/>
    <property type="match status" value="1"/>
</dbReference>
<dbReference type="PANTHER" id="PTHR21485">
    <property type="entry name" value="HAD SUPERFAMILY MEMBERS CMAS AND KDSC"/>
    <property type="match status" value="1"/>
</dbReference>
<evidence type="ECO:0000256" key="9">
    <source>
        <dbReference type="ARBA" id="ARBA00022801"/>
    </source>
</evidence>
<reference evidence="13" key="1">
    <citation type="journal article" date="2019" name="Int. J. Syst. Evol. Microbiol.">
        <title>The Global Catalogue of Microorganisms (GCM) 10K type strain sequencing project: providing services to taxonomists for standard genome sequencing and annotation.</title>
        <authorList>
            <consortium name="The Broad Institute Genomics Platform"/>
            <consortium name="The Broad Institute Genome Sequencing Center for Infectious Disease"/>
            <person name="Wu L."/>
            <person name="Ma J."/>
        </authorList>
    </citation>
    <scope>NUCLEOTIDE SEQUENCE [LARGE SCALE GENOMIC DNA]</scope>
    <source>
        <strain evidence="13">KCTC 33576</strain>
    </source>
</reference>
<evidence type="ECO:0000256" key="8">
    <source>
        <dbReference type="ARBA" id="ARBA00022723"/>
    </source>
</evidence>
<dbReference type="GO" id="GO:0016779">
    <property type="term" value="F:nucleotidyltransferase activity"/>
    <property type="evidence" value="ECO:0007669"/>
    <property type="project" value="UniProtKB-KW"/>
</dbReference>
<proteinExistence type="inferred from homology"/>
<comment type="pathway">
    <text evidence="3">Amino-sugar metabolism; N-acetylneuraminate metabolism.</text>
</comment>
<dbReference type="SFLD" id="SFLDG01136">
    <property type="entry name" value="C1.6:_Phosphoserine_Phosphatas"/>
    <property type="match status" value="1"/>
</dbReference>
<dbReference type="InterPro" id="IPR029044">
    <property type="entry name" value="Nucleotide-diphossugar_trans"/>
</dbReference>
<dbReference type="InterPro" id="IPR010023">
    <property type="entry name" value="KdsC_fam"/>
</dbReference>
<comment type="cofactor">
    <cofactor evidence="2">
        <name>Mg(2+)</name>
        <dbReference type="ChEBI" id="CHEBI:18420"/>
    </cofactor>
</comment>
<evidence type="ECO:0000313" key="12">
    <source>
        <dbReference type="EMBL" id="MFD2840954.1"/>
    </source>
</evidence>
<dbReference type="Gene3D" id="3.40.50.1000">
    <property type="entry name" value="HAD superfamily/HAD-like"/>
    <property type="match status" value="1"/>
</dbReference>
<evidence type="ECO:0000256" key="5">
    <source>
        <dbReference type="ARBA" id="ARBA00010726"/>
    </source>
</evidence>
<protein>
    <recommendedName>
        <fullName evidence="7">N-acylneuraminate cytidylyltransferase</fullName>
        <ecNumber evidence="7">2.7.7.43</ecNumber>
    </recommendedName>
</protein>
<dbReference type="RefSeq" id="WP_377466882.1">
    <property type="nucleotide sequence ID" value="NZ_JBHUOP010000004.1"/>
</dbReference>
<dbReference type="SFLD" id="SFLDG01138">
    <property type="entry name" value="C1.6.2:_Deoxy-d-mannose-octulo"/>
    <property type="match status" value="1"/>
</dbReference>
<evidence type="ECO:0000256" key="11">
    <source>
        <dbReference type="SAM" id="MobiDB-lite"/>
    </source>
</evidence>
<keyword evidence="13" id="KW-1185">Reference proteome</keyword>
<evidence type="ECO:0000256" key="6">
    <source>
        <dbReference type="ARBA" id="ARBA00011881"/>
    </source>
</evidence>
<dbReference type="InterPro" id="IPR050793">
    <property type="entry name" value="CMP-NeuNAc_synthase"/>
</dbReference>
<dbReference type="SUPFAM" id="SSF56784">
    <property type="entry name" value="HAD-like"/>
    <property type="match status" value="1"/>
</dbReference>
<dbReference type="Pfam" id="PF08282">
    <property type="entry name" value="Hydrolase_3"/>
    <property type="match status" value="1"/>
</dbReference>
<sequence>MTTEKAKFASALVVIPARGGSKGIPLKNLQVVGEHTLIARAINASLACPLTAQVLVSTDSDLIANEALQHGALVAKRPESISGDTASSESALLDALAQYEASGQTLPDIVVFVQCTSPFINPRSLTNAINAIALDRADVVFSAVEDHSFRWTTDSAGQAHAVGHDATHRPRRQDLPPSFRETGAFYAMRTSGFLEHHNRFFGRIGLEQVELHESYEIDTPEDLDLCRAIAHQDIIPASPSAPVNIDEVRRRGLDVDALITDFDGVHTNDTAIIAADGTEQVQVSRSDGMGIAQLRNQGIPLLILSTETNPIVSARAKKLGIDVLQGINNKAEALSTWLAANRLDPQRVAYVGNDINDLPAMALVGWPTAVADAREEARAHARLVLSRNGGQGAVREICDLILTARGSRPTSATKNFTRGEAHPRYTQAHA</sequence>
<keyword evidence="8" id="KW-0479">Metal-binding</keyword>
<dbReference type="Pfam" id="PF02348">
    <property type="entry name" value="CTP_transf_3"/>
    <property type="match status" value="1"/>
</dbReference>
<gene>
    <name evidence="12" type="ORF">ACFSYH_10270</name>
</gene>
<comment type="similarity">
    <text evidence="5">Belongs to the CMP-NeuNAc synthase family.</text>
</comment>
<dbReference type="SFLD" id="SFLDS00003">
    <property type="entry name" value="Haloacid_Dehalogenase"/>
    <property type="match status" value="1"/>
</dbReference>
<comment type="similarity">
    <text evidence="4">Belongs to the KdsC family.</text>
</comment>
<dbReference type="Gene3D" id="3.90.550.10">
    <property type="entry name" value="Spore Coat Polysaccharide Biosynthesis Protein SpsA, Chain A"/>
    <property type="match status" value="1"/>
</dbReference>
<dbReference type="EC" id="2.7.7.43" evidence="7"/>
<organism evidence="12 13">
    <name type="scientific">Populibacterium corticicola</name>
    <dbReference type="NCBI Taxonomy" id="1812826"/>
    <lineage>
        <taxon>Bacteria</taxon>
        <taxon>Bacillati</taxon>
        <taxon>Actinomycetota</taxon>
        <taxon>Actinomycetes</taxon>
        <taxon>Micrococcales</taxon>
        <taxon>Jonesiaceae</taxon>
        <taxon>Populibacterium</taxon>
    </lineage>
</organism>
<dbReference type="InterPro" id="IPR003329">
    <property type="entry name" value="Cytidylyl_trans"/>
</dbReference>
<evidence type="ECO:0000256" key="3">
    <source>
        <dbReference type="ARBA" id="ARBA00005141"/>
    </source>
</evidence>
<evidence type="ECO:0000256" key="7">
    <source>
        <dbReference type="ARBA" id="ARBA00012491"/>
    </source>
</evidence>
<keyword evidence="12" id="KW-0548">Nucleotidyltransferase</keyword>
<dbReference type="SUPFAM" id="SSF53448">
    <property type="entry name" value="Nucleotide-diphospho-sugar transferases"/>
    <property type="match status" value="1"/>
</dbReference>
<evidence type="ECO:0000256" key="10">
    <source>
        <dbReference type="ARBA" id="ARBA00022842"/>
    </source>
</evidence>
<comment type="catalytic activity">
    <reaction evidence="1">
        <text>an N-acylneuraminate + CTP = a CMP-N-acyl-beta-neuraminate + diphosphate</text>
        <dbReference type="Rhea" id="RHEA:11344"/>
        <dbReference type="ChEBI" id="CHEBI:33019"/>
        <dbReference type="ChEBI" id="CHEBI:37563"/>
        <dbReference type="ChEBI" id="CHEBI:60073"/>
        <dbReference type="ChEBI" id="CHEBI:68671"/>
        <dbReference type="EC" id="2.7.7.43"/>
    </reaction>
</comment>
<dbReference type="InterPro" id="IPR036412">
    <property type="entry name" value="HAD-like_sf"/>
</dbReference>
<comment type="caution">
    <text evidence="12">The sequence shown here is derived from an EMBL/GenBank/DDBJ whole genome shotgun (WGS) entry which is preliminary data.</text>
</comment>
<evidence type="ECO:0000313" key="13">
    <source>
        <dbReference type="Proteomes" id="UP001597391"/>
    </source>
</evidence>
<keyword evidence="10" id="KW-0460">Magnesium</keyword>
<evidence type="ECO:0000256" key="1">
    <source>
        <dbReference type="ARBA" id="ARBA00001862"/>
    </source>
</evidence>
<comment type="subunit">
    <text evidence="6">Homotetramer.</text>
</comment>
<keyword evidence="9" id="KW-0378">Hydrolase</keyword>
<keyword evidence="12" id="KW-0808">Transferase</keyword>
<name>A0ABW5XIN3_9MICO</name>